<dbReference type="Pfam" id="PF00453">
    <property type="entry name" value="Ribosomal_L20"/>
    <property type="match status" value="1"/>
</dbReference>
<evidence type="ECO:0000256" key="1">
    <source>
        <dbReference type="ARBA" id="ARBA00007698"/>
    </source>
</evidence>
<evidence type="ECO:0000256" key="3">
    <source>
        <dbReference type="ARBA" id="ARBA00022884"/>
    </source>
</evidence>
<keyword evidence="5 6" id="KW-0687">Ribonucleoprotein</keyword>
<evidence type="ECO:0000313" key="10">
    <source>
        <dbReference type="Proteomes" id="UP000650467"/>
    </source>
</evidence>
<dbReference type="NCBIfam" id="TIGR01032">
    <property type="entry name" value="rplT_bact"/>
    <property type="match status" value="1"/>
</dbReference>
<dbReference type="Gene3D" id="6.10.160.10">
    <property type="match status" value="1"/>
</dbReference>
<keyword evidence="10" id="KW-1185">Reference proteome</keyword>
<evidence type="ECO:0000256" key="8">
    <source>
        <dbReference type="SAM" id="MobiDB-lite"/>
    </source>
</evidence>
<dbReference type="GO" id="GO:0019843">
    <property type="term" value="F:rRNA binding"/>
    <property type="evidence" value="ECO:0007669"/>
    <property type="project" value="UniProtKB-KW"/>
</dbReference>
<keyword evidence="2 7" id="KW-0699">rRNA-binding</keyword>
<dbReference type="GO" id="GO:0006412">
    <property type="term" value="P:translation"/>
    <property type="evidence" value="ECO:0007669"/>
    <property type="project" value="InterPro"/>
</dbReference>
<feature type="region of interest" description="Disordered" evidence="8">
    <location>
        <begin position="117"/>
        <end position="138"/>
    </location>
</feature>
<dbReference type="CDD" id="cd07026">
    <property type="entry name" value="Ribosomal_L20"/>
    <property type="match status" value="1"/>
</dbReference>
<evidence type="ECO:0000313" key="9">
    <source>
        <dbReference type="EMBL" id="KAG2424649.1"/>
    </source>
</evidence>
<comment type="caution">
    <text evidence="9">The sequence shown here is derived from an EMBL/GenBank/DDBJ whole genome shotgun (WGS) entry which is preliminary data.</text>
</comment>
<proteinExistence type="inferred from homology"/>
<dbReference type="OrthoDB" id="10251781at2759"/>
<sequence length="138" mass="14888">MPINRQKILQLASSFRGRARNCIKIARLRVEKALQHAYVGRKLKKRHWRSVWIQRINAASREHGMTYTGLITGLKAENVALNRKVLSELAMSEPFSFKALVEQVRFMRGLPPAGPGAGPVGGGGAGAAAGSAASKAAQ</sequence>
<dbReference type="GO" id="GO:0003735">
    <property type="term" value="F:structural constituent of ribosome"/>
    <property type="evidence" value="ECO:0007669"/>
    <property type="project" value="InterPro"/>
</dbReference>
<dbReference type="Proteomes" id="UP000650467">
    <property type="component" value="Unassembled WGS sequence"/>
</dbReference>
<gene>
    <name evidence="9" type="ORF">HXX76_014373</name>
</gene>
<dbReference type="AlphaFoldDB" id="A0A835VT88"/>
<dbReference type="EMBL" id="JAEHOC010000063">
    <property type="protein sequence ID" value="KAG2424649.1"/>
    <property type="molecule type" value="Genomic_DNA"/>
</dbReference>
<reference evidence="9" key="1">
    <citation type="journal article" date="2020" name="bioRxiv">
        <title>Comparative genomics of Chlamydomonas.</title>
        <authorList>
            <person name="Craig R.J."/>
            <person name="Hasan A.R."/>
            <person name="Ness R.W."/>
            <person name="Keightley P.D."/>
        </authorList>
    </citation>
    <scope>NUCLEOTIDE SEQUENCE</scope>
    <source>
        <strain evidence="9">SAG 7.73</strain>
    </source>
</reference>
<dbReference type="PANTHER" id="PTHR10986">
    <property type="entry name" value="39S RIBOSOMAL PROTEIN L20"/>
    <property type="match status" value="1"/>
</dbReference>
<protein>
    <recommendedName>
        <fullName evidence="7">50S ribosomal protein L20</fullName>
    </recommendedName>
</protein>
<dbReference type="FunFam" id="1.10.1900.20:FF:000001">
    <property type="entry name" value="50S ribosomal protein L20"/>
    <property type="match status" value="1"/>
</dbReference>
<evidence type="ECO:0000256" key="6">
    <source>
        <dbReference type="RuleBase" id="RU000561"/>
    </source>
</evidence>
<evidence type="ECO:0000256" key="5">
    <source>
        <dbReference type="ARBA" id="ARBA00023274"/>
    </source>
</evidence>
<keyword evidence="3 7" id="KW-0694">RNA-binding</keyword>
<feature type="compositionally biased region" description="Gly residues" evidence="8">
    <location>
        <begin position="117"/>
        <end position="127"/>
    </location>
</feature>
<dbReference type="PRINTS" id="PR00062">
    <property type="entry name" value="RIBOSOMALL20"/>
</dbReference>
<accession>A0A835VT88</accession>
<dbReference type="SUPFAM" id="SSF74731">
    <property type="entry name" value="Ribosomal protein L20"/>
    <property type="match status" value="1"/>
</dbReference>
<comment type="function">
    <text evidence="7">Binds directly to 23S ribosomal RNA and is necessary for the in vitro assembly process of the 50S ribosomal subunit. It is not involved in the protein synthesizing functions of that subunit.</text>
</comment>
<dbReference type="PROSITE" id="PS00937">
    <property type="entry name" value="RIBOSOMAL_L20"/>
    <property type="match status" value="1"/>
</dbReference>
<name>A0A835VT88_CHLIN</name>
<comment type="similarity">
    <text evidence="1 6">Belongs to the bacterial ribosomal protein bL20 family.</text>
</comment>
<evidence type="ECO:0000256" key="2">
    <source>
        <dbReference type="ARBA" id="ARBA00022730"/>
    </source>
</evidence>
<evidence type="ECO:0000256" key="7">
    <source>
        <dbReference type="RuleBase" id="RU004311"/>
    </source>
</evidence>
<dbReference type="InterPro" id="IPR005813">
    <property type="entry name" value="Ribosomal_bL20"/>
</dbReference>
<dbReference type="InterPro" id="IPR035566">
    <property type="entry name" value="Ribosomal_protein_bL20_C"/>
</dbReference>
<dbReference type="InterPro" id="IPR049946">
    <property type="entry name" value="RIBOSOMAL_L20_CS"/>
</dbReference>
<dbReference type="GO" id="GO:1990904">
    <property type="term" value="C:ribonucleoprotein complex"/>
    <property type="evidence" value="ECO:0007669"/>
    <property type="project" value="UniProtKB-KW"/>
</dbReference>
<feature type="compositionally biased region" description="Low complexity" evidence="8">
    <location>
        <begin position="128"/>
        <end position="138"/>
    </location>
</feature>
<keyword evidence="4 6" id="KW-0689">Ribosomal protein</keyword>
<dbReference type="Gene3D" id="1.10.1900.20">
    <property type="entry name" value="Ribosomal protein L20"/>
    <property type="match status" value="1"/>
</dbReference>
<evidence type="ECO:0000256" key="4">
    <source>
        <dbReference type="ARBA" id="ARBA00022980"/>
    </source>
</evidence>
<organism evidence="9 10">
    <name type="scientific">Chlamydomonas incerta</name>
    <dbReference type="NCBI Taxonomy" id="51695"/>
    <lineage>
        <taxon>Eukaryota</taxon>
        <taxon>Viridiplantae</taxon>
        <taxon>Chlorophyta</taxon>
        <taxon>core chlorophytes</taxon>
        <taxon>Chlorophyceae</taxon>
        <taxon>CS clade</taxon>
        <taxon>Chlamydomonadales</taxon>
        <taxon>Chlamydomonadaceae</taxon>
        <taxon>Chlamydomonas</taxon>
    </lineage>
</organism>
<dbReference type="GO" id="GO:0005840">
    <property type="term" value="C:ribosome"/>
    <property type="evidence" value="ECO:0007669"/>
    <property type="project" value="UniProtKB-KW"/>
</dbReference>